<feature type="region of interest" description="Disordered" evidence="5">
    <location>
        <begin position="106"/>
        <end position="126"/>
    </location>
</feature>
<reference evidence="6" key="1">
    <citation type="submission" date="2021-01" db="UniProtKB">
        <authorList>
            <consortium name="EnsemblMetazoa"/>
        </authorList>
    </citation>
    <scope>IDENTIFICATION</scope>
</reference>
<dbReference type="OrthoDB" id="277439at2759"/>
<dbReference type="RefSeq" id="XP_066922419.1">
    <property type="nucleotide sequence ID" value="XM_067066318.1"/>
</dbReference>
<dbReference type="Pfam" id="PF04615">
    <property type="entry name" value="Utp14"/>
    <property type="match status" value="2"/>
</dbReference>
<comment type="subcellular location">
    <subcellularLocation>
        <location evidence="1">Nucleus</location>
        <location evidence="1">Nucleolus</location>
    </subcellularLocation>
</comment>
<dbReference type="GO" id="GO:0032040">
    <property type="term" value="C:small-subunit processome"/>
    <property type="evidence" value="ECO:0007669"/>
    <property type="project" value="InterPro"/>
</dbReference>
<evidence type="ECO:0000256" key="4">
    <source>
        <dbReference type="ARBA" id="ARBA00023242"/>
    </source>
</evidence>
<proteinExistence type="inferred from homology"/>
<evidence type="ECO:0000256" key="2">
    <source>
        <dbReference type="ARBA" id="ARBA00007774"/>
    </source>
</evidence>
<evidence type="ECO:0000313" key="6">
    <source>
        <dbReference type="EnsemblMetazoa" id="CLYHEMP017962.2"/>
    </source>
</evidence>
<evidence type="ECO:0000256" key="3">
    <source>
        <dbReference type="ARBA" id="ARBA00022553"/>
    </source>
</evidence>
<feature type="compositionally biased region" description="Basic and acidic residues" evidence="5">
    <location>
        <begin position="475"/>
        <end position="496"/>
    </location>
</feature>
<keyword evidence="3" id="KW-0597">Phosphoprotein</keyword>
<feature type="compositionally biased region" description="Basic residues" evidence="5">
    <location>
        <begin position="447"/>
        <end position="456"/>
    </location>
</feature>
<feature type="compositionally biased region" description="Acidic residues" evidence="5">
    <location>
        <begin position="421"/>
        <end position="435"/>
    </location>
</feature>
<feature type="region of interest" description="Disordered" evidence="5">
    <location>
        <begin position="527"/>
        <end position="546"/>
    </location>
</feature>
<feature type="region of interest" description="Disordered" evidence="5">
    <location>
        <begin position="1"/>
        <end position="69"/>
    </location>
</feature>
<feature type="compositionally biased region" description="Basic and acidic residues" evidence="5">
    <location>
        <begin position="436"/>
        <end position="446"/>
    </location>
</feature>
<dbReference type="GeneID" id="136809765"/>
<evidence type="ECO:0000256" key="1">
    <source>
        <dbReference type="ARBA" id="ARBA00004604"/>
    </source>
</evidence>
<dbReference type="AlphaFoldDB" id="A0A7M6DNH0"/>
<evidence type="ECO:0000256" key="5">
    <source>
        <dbReference type="SAM" id="MobiDB-lite"/>
    </source>
</evidence>
<dbReference type="PANTHER" id="PTHR14150">
    <property type="entry name" value="U3 SMALL NUCLEOLAR RNA-ASSOCIATED PROTEIN 14"/>
    <property type="match status" value="1"/>
</dbReference>
<feature type="region of interest" description="Disordered" evidence="5">
    <location>
        <begin position="291"/>
        <end position="462"/>
    </location>
</feature>
<dbReference type="EnsemblMetazoa" id="CLYHEMT017962.2">
    <property type="protein sequence ID" value="CLYHEMP017962.2"/>
    <property type="gene ID" value="CLYHEMG017962"/>
</dbReference>
<feature type="compositionally biased region" description="Acidic residues" evidence="5">
    <location>
        <begin position="337"/>
        <end position="348"/>
    </location>
</feature>
<comment type="similarity">
    <text evidence="2">Belongs to the UTP14 family.</text>
</comment>
<dbReference type="GO" id="GO:0006364">
    <property type="term" value="P:rRNA processing"/>
    <property type="evidence" value="ECO:0007669"/>
    <property type="project" value="InterPro"/>
</dbReference>
<feature type="compositionally biased region" description="Basic and acidic residues" evidence="5">
    <location>
        <begin position="311"/>
        <end position="336"/>
    </location>
</feature>
<accession>A0A7M6DNH0</accession>
<protein>
    <submittedName>
        <fullName evidence="6">Uncharacterized protein</fullName>
    </submittedName>
</protein>
<feature type="region of interest" description="Disordered" evidence="5">
    <location>
        <begin position="475"/>
        <end position="521"/>
    </location>
</feature>
<keyword evidence="4" id="KW-0539">Nucleus</keyword>
<dbReference type="Proteomes" id="UP000594262">
    <property type="component" value="Unplaced"/>
</dbReference>
<dbReference type="InterPro" id="IPR006709">
    <property type="entry name" value="SSU_processome_Utp14"/>
</dbReference>
<feature type="compositionally biased region" description="Polar residues" evidence="5">
    <location>
        <begin position="349"/>
        <end position="388"/>
    </location>
</feature>
<feature type="compositionally biased region" description="Basic and acidic residues" evidence="5">
    <location>
        <begin position="54"/>
        <end position="63"/>
    </location>
</feature>
<sequence length="707" mass="81883">MVEIMENIDEVHLSSDSEDEVVDKKTKKKQHKKLMKDIETLSGATKKRSKKTKRTEPTPEISEHAWTTGQDRTNKVNLSDLVGCLKTDTKKIASMKNQLRTMEKSKQVLEKPLHKPEQQRVERRVAYDETKKDISKWDETVRKNRDAETLNFPLQSYQAPKQTISTISTNFKPQNDLEREIAEVLKGSQHLLERKDKELTEHEEEALKNFDLQEALERRKELQKMRALQSYYEAKCRRQKKIKSKKYHRILKKEKQKALSNVDLEKLSKDDPEMFEKHLEKAEKMRAMERASLRHRNSSKWAKNVITKGKQNKEDQERIREQLRISRELTNHKTVSDSEDENDIEEGMDTQTPDQQETTLKLLTATSTEEGGSSNPWLLGGRSNSQGQDGEEMTEEDMLLKRPKAIVTDESKQLKVLTGADDLEDERSSGEEWDIKEESSTVEEKKTKKKKKKVPKKEKQPADIITQIKNSVYLKETESTTEYKNDSSSKVTETKKWNKQQQQKKQQTATMESDGIRFLKSDSDAVTIGSFTGNENNGESDSDEDDVINEQRMNIRDAFANDDVIEDFVQEKEAEIEKTKPKAVDNVLPGWGDWGGAGLKVNTRKRKRFTKDPTKEKSRLDDGKANVIINETRNRKFAKHQVSDVPFPYTNRTEFERSIRQPIGEHWNTPSSYEKLIQPRITTNSGTMIDPLKATKKIKKKNKTIKN</sequence>
<evidence type="ECO:0000313" key="7">
    <source>
        <dbReference type="Proteomes" id="UP000594262"/>
    </source>
</evidence>
<feature type="compositionally biased region" description="Basic residues" evidence="5">
    <location>
        <begin position="25"/>
        <end position="34"/>
    </location>
</feature>
<keyword evidence="7" id="KW-1185">Reference proteome</keyword>
<organism evidence="6 7">
    <name type="scientific">Clytia hemisphaerica</name>
    <dbReference type="NCBI Taxonomy" id="252671"/>
    <lineage>
        <taxon>Eukaryota</taxon>
        <taxon>Metazoa</taxon>
        <taxon>Cnidaria</taxon>
        <taxon>Hydrozoa</taxon>
        <taxon>Hydroidolina</taxon>
        <taxon>Leptothecata</taxon>
        <taxon>Obeliida</taxon>
        <taxon>Clytiidae</taxon>
        <taxon>Clytia</taxon>
    </lineage>
</organism>
<name>A0A7M6DNH0_9CNID</name>
<dbReference type="PANTHER" id="PTHR14150:SF12">
    <property type="entry name" value="U3 SMALL NUCLEOLAR RNA-ASSOCIATED PROTEIN 14 HOMOLOG A"/>
    <property type="match status" value="1"/>
</dbReference>